<reference evidence="1" key="1">
    <citation type="journal article" date="2014" name="Int. J. Syst. Evol. Microbiol.">
        <title>Complete genome sequence of Corynebacterium casei LMG S-19264T (=DSM 44701T), isolated from a smear-ripened cheese.</title>
        <authorList>
            <consortium name="US DOE Joint Genome Institute (JGI-PGF)"/>
            <person name="Walter F."/>
            <person name="Albersmeier A."/>
            <person name="Kalinowski J."/>
            <person name="Ruckert C."/>
        </authorList>
    </citation>
    <scope>NUCLEOTIDE SEQUENCE</scope>
    <source>
        <strain evidence="1">JCM 3302</strain>
    </source>
</reference>
<protein>
    <submittedName>
        <fullName evidence="1">Uncharacterized protein</fullName>
    </submittedName>
</protein>
<sequence length="88" mass="9005">MGARGGGPLDGVVAAAVAGSEPQGLGKAVGAVGELNGHVTMLGGRADNMLSPLERARLRLTAVSGVLTVRGREVHRPRRGLRLQGSER</sequence>
<organism evidence="1 2">
    <name type="scientific">Streptomyces spiralis</name>
    <dbReference type="NCBI Taxonomy" id="66376"/>
    <lineage>
        <taxon>Bacteria</taxon>
        <taxon>Bacillati</taxon>
        <taxon>Actinomycetota</taxon>
        <taxon>Actinomycetes</taxon>
        <taxon>Kitasatosporales</taxon>
        <taxon>Streptomycetaceae</taxon>
        <taxon>Streptomyces</taxon>
    </lineage>
</organism>
<evidence type="ECO:0000313" key="2">
    <source>
        <dbReference type="Proteomes" id="UP000641386"/>
    </source>
</evidence>
<gene>
    <name evidence="1" type="ORF">GCM10014715_66050</name>
</gene>
<name>A0A919ADN8_9ACTN</name>
<proteinExistence type="predicted"/>
<comment type="caution">
    <text evidence="1">The sequence shown here is derived from an EMBL/GenBank/DDBJ whole genome shotgun (WGS) entry which is preliminary data.</text>
</comment>
<dbReference type="AlphaFoldDB" id="A0A919ADN8"/>
<dbReference type="EMBL" id="BNBC01000040">
    <property type="protein sequence ID" value="GHF00658.1"/>
    <property type="molecule type" value="Genomic_DNA"/>
</dbReference>
<keyword evidence="2" id="KW-1185">Reference proteome</keyword>
<accession>A0A919ADN8</accession>
<reference evidence="1" key="2">
    <citation type="submission" date="2020-09" db="EMBL/GenBank/DDBJ databases">
        <authorList>
            <person name="Sun Q."/>
            <person name="Ohkuma M."/>
        </authorList>
    </citation>
    <scope>NUCLEOTIDE SEQUENCE</scope>
    <source>
        <strain evidence="1">JCM 3302</strain>
    </source>
</reference>
<dbReference type="Proteomes" id="UP000641386">
    <property type="component" value="Unassembled WGS sequence"/>
</dbReference>
<evidence type="ECO:0000313" key="1">
    <source>
        <dbReference type="EMBL" id="GHF00658.1"/>
    </source>
</evidence>